<dbReference type="GeneID" id="77330696"/>
<accession>A0ABN0PCL0</accession>
<dbReference type="Proteomes" id="UP000017131">
    <property type="component" value="Unassembled WGS sequence"/>
</dbReference>
<comment type="caution">
    <text evidence="1">The sequence shown here is derived from an EMBL/GenBank/DDBJ whole genome shotgun (WGS) entry which is preliminary data.</text>
</comment>
<organism evidence="1 2">
    <name type="scientific">Staphylococcus simulans UMC-CNS-990</name>
    <dbReference type="NCBI Taxonomy" id="1405498"/>
    <lineage>
        <taxon>Bacteria</taxon>
        <taxon>Bacillati</taxon>
        <taxon>Bacillota</taxon>
        <taxon>Bacilli</taxon>
        <taxon>Bacillales</taxon>
        <taxon>Staphylococcaceae</taxon>
        <taxon>Staphylococcus</taxon>
    </lineage>
</organism>
<protein>
    <submittedName>
        <fullName evidence="1">Uncharacterized protein</fullName>
    </submittedName>
</protein>
<evidence type="ECO:0000313" key="1">
    <source>
        <dbReference type="EMBL" id="ERS93346.1"/>
    </source>
</evidence>
<name>A0ABN0PCL0_STASI</name>
<keyword evidence="2" id="KW-1185">Reference proteome</keyword>
<dbReference type="EMBL" id="AXDY01000005">
    <property type="protein sequence ID" value="ERS93346.1"/>
    <property type="molecule type" value="Genomic_DNA"/>
</dbReference>
<dbReference type="RefSeq" id="WP_002479843.1">
    <property type="nucleotide sequence ID" value="NZ_AXDY01000005.1"/>
</dbReference>
<reference evidence="1 2" key="1">
    <citation type="journal article" date="2013" name="Genome Announc.">
        <title>Draft Genome Sequence of Staphylococcus simulans UMC-CNS-990, Isolated from a Case of Chronic Bovine Mastitis.</title>
        <authorList>
            <person name="Calcutt M.J."/>
            <person name="Foecking M.F."/>
            <person name="Hsieh H.Y."/>
            <person name="Perry J."/>
            <person name="Stewart G.C."/>
            <person name="Middleton J.R."/>
        </authorList>
    </citation>
    <scope>NUCLEOTIDE SEQUENCE [LARGE SCALE GENOMIC DNA]</scope>
    <source>
        <strain evidence="1 2">UMC-CNS-990</strain>
    </source>
</reference>
<gene>
    <name evidence="1" type="ORF">SSIM_06490</name>
</gene>
<sequence>MKNLIIGTLLFLLVVGSGLYTIKAEMQNDAKAAATQKYKVKGITTEKQLKAFFNDPKKTEAQKLGAYETAVENKVIPRSPHFQSADAAYKESMKLKHHKQQ</sequence>
<proteinExistence type="predicted"/>
<evidence type="ECO:0000313" key="2">
    <source>
        <dbReference type="Proteomes" id="UP000017131"/>
    </source>
</evidence>